<reference evidence="2" key="1">
    <citation type="submission" date="2023-03" db="EMBL/GenBank/DDBJ databases">
        <title>Massive genome expansion in bonnet fungi (Mycena s.s.) driven by repeated elements and novel gene families across ecological guilds.</title>
        <authorList>
            <consortium name="Lawrence Berkeley National Laboratory"/>
            <person name="Harder C.B."/>
            <person name="Miyauchi S."/>
            <person name="Viragh M."/>
            <person name="Kuo A."/>
            <person name="Thoen E."/>
            <person name="Andreopoulos B."/>
            <person name="Lu D."/>
            <person name="Skrede I."/>
            <person name="Drula E."/>
            <person name="Henrissat B."/>
            <person name="Morin E."/>
            <person name="Kohler A."/>
            <person name="Barry K."/>
            <person name="LaButti K."/>
            <person name="Morin E."/>
            <person name="Salamov A."/>
            <person name="Lipzen A."/>
            <person name="Mereny Z."/>
            <person name="Hegedus B."/>
            <person name="Baldrian P."/>
            <person name="Stursova M."/>
            <person name="Weitz H."/>
            <person name="Taylor A."/>
            <person name="Grigoriev I.V."/>
            <person name="Nagy L.G."/>
            <person name="Martin F."/>
            <person name="Kauserud H."/>
        </authorList>
    </citation>
    <scope>NUCLEOTIDE SEQUENCE</scope>
    <source>
        <strain evidence="2">9284</strain>
    </source>
</reference>
<evidence type="ECO:0000313" key="3">
    <source>
        <dbReference type="Proteomes" id="UP001221142"/>
    </source>
</evidence>
<dbReference type="Gene3D" id="3.40.50.300">
    <property type="entry name" value="P-loop containing nucleotide triphosphate hydrolases"/>
    <property type="match status" value="1"/>
</dbReference>
<evidence type="ECO:0000313" key="2">
    <source>
        <dbReference type="EMBL" id="KAJ7623806.1"/>
    </source>
</evidence>
<comment type="caution">
    <text evidence="2">The sequence shown here is derived from an EMBL/GenBank/DDBJ whole genome shotgun (WGS) entry which is preliminary data.</text>
</comment>
<protein>
    <recommendedName>
        <fullName evidence="1">Helicase C-terminal domain-containing protein</fullName>
    </recommendedName>
</protein>
<accession>A0AAD7FJP8</accession>
<gene>
    <name evidence="2" type="ORF">FB45DRAFT_752350</name>
</gene>
<dbReference type="SUPFAM" id="SSF52540">
    <property type="entry name" value="P-loop containing nucleoside triphosphate hydrolases"/>
    <property type="match status" value="1"/>
</dbReference>
<dbReference type="PROSITE" id="PS51194">
    <property type="entry name" value="HELICASE_CTER"/>
    <property type="match status" value="1"/>
</dbReference>
<dbReference type="Proteomes" id="UP001221142">
    <property type="component" value="Unassembled WGS sequence"/>
</dbReference>
<evidence type="ECO:0000259" key="1">
    <source>
        <dbReference type="PROSITE" id="PS51194"/>
    </source>
</evidence>
<feature type="domain" description="Helicase C-terminal" evidence="1">
    <location>
        <begin position="29"/>
        <end position="172"/>
    </location>
</feature>
<keyword evidence="3" id="KW-1185">Reference proteome</keyword>
<dbReference type="CDD" id="cd18785">
    <property type="entry name" value="SF2_C"/>
    <property type="match status" value="1"/>
</dbReference>
<dbReference type="InterPro" id="IPR001650">
    <property type="entry name" value="Helicase_C-like"/>
</dbReference>
<dbReference type="InterPro" id="IPR027417">
    <property type="entry name" value="P-loop_NTPase"/>
</dbReference>
<sequence length="172" mass="19737">IIHHSNLRPSIRFLFRTMNSGIQGFSFPELNWILHEKRRTVIFCKTIALSFRVTCYLLRKAQQLEWTNLLGRIRIYNSLNDATFNTQTLQLLDVAGVHSHVVVSTDALSVGWNPPHVLDVVIVGAIEDPDELIQKGGRVNREGDPGVQPRVIWYHNSKAFRMRQSSLRTVHL</sequence>
<organism evidence="2 3">
    <name type="scientific">Roridomyces roridus</name>
    <dbReference type="NCBI Taxonomy" id="1738132"/>
    <lineage>
        <taxon>Eukaryota</taxon>
        <taxon>Fungi</taxon>
        <taxon>Dikarya</taxon>
        <taxon>Basidiomycota</taxon>
        <taxon>Agaricomycotina</taxon>
        <taxon>Agaricomycetes</taxon>
        <taxon>Agaricomycetidae</taxon>
        <taxon>Agaricales</taxon>
        <taxon>Marasmiineae</taxon>
        <taxon>Mycenaceae</taxon>
        <taxon>Roridomyces</taxon>
    </lineage>
</organism>
<dbReference type="AlphaFoldDB" id="A0AAD7FJP8"/>
<name>A0AAD7FJP8_9AGAR</name>
<dbReference type="Pfam" id="PF00271">
    <property type="entry name" value="Helicase_C"/>
    <property type="match status" value="1"/>
</dbReference>
<proteinExistence type="predicted"/>
<dbReference type="EMBL" id="JARKIF010000014">
    <property type="protein sequence ID" value="KAJ7623806.1"/>
    <property type="molecule type" value="Genomic_DNA"/>
</dbReference>
<feature type="non-terminal residue" evidence="2">
    <location>
        <position position="1"/>
    </location>
</feature>